<dbReference type="PANTHER" id="PTHR24416">
    <property type="entry name" value="TYROSINE-PROTEIN KINASE RECEPTOR"/>
    <property type="match status" value="1"/>
</dbReference>
<evidence type="ECO:0000256" key="10">
    <source>
        <dbReference type="ARBA" id="ARBA00023180"/>
    </source>
</evidence>
<evidence type="ECO:0000259" key="13">
    <source>
        <dbReference type="PROSITE" id="PS50011"/>
    </source>
</evidence>
<dbReference type="EC" id="2.7.10.1" evidence="2"/>
<feature type="transmembrane region" description="Helical" evidence="12">
    <location>
        <begin position="796"/>
        <end position="817"/>
    </location>
</feature>
<evidence type="ECO:0000256" key="1">
    <source>
        <dbReference type="ARBA" id="ARBA00004167"/>
    </source>
</evidence>
<keyword evidence="9" id="KW-0675">Receptor</keyword>
<organism evidence="15 16">
    <name type="scientific">Porites evermanni</name>
    <dbReference type="NCBI Taxonomy" id="104178"/>
    <lineage>
        <taxon>Eukaryota</taxon>
        <taxon>Metazoa</taxon>
        <taxon>Cnidaria</taxon>
        <taxon>Anthozoa</taxon>
        <taxon>Hexacorallia</taxon>
        <taxon>Scleractinia</taxon>
        <taxon>Fungiina</taxon>
        <taxon>Poritidae</taxon>
        <taxon>Porites</taxon>
    </lineage>
</organism>
<evidence type="ECO:0000313" key="15">
    <source>
        <dbReference type="EMBL" id="CAH3014420.1"/>
    </source>
</evidence>
<dbReference type="InterPro" id="IPR013783">
    <property type="entry name" value="Ig-like_fold"/>
</dbReference>
<keyword evidence="6" id="KW-0418">Kinase</keyword>
<keyword evidence="8 12" id="KW-0472">Membrane</keyword>
<dbReference type="SUPFAM" id="SSF56112">
    <property type="entry name" value="Protein kinase-like (PK-like)"/>
    <property type="match status" value="1"/>
</dbReference>
<evidence type="ECO:0000256" key="4">
    <source>
        <dbReference type="ARBA" id="ARBA00022692"/>
    </source>
</evidence>
<evidence type="ECO:0000256" key="5">
    <source>
        <dbReference type="ARBA" id="ARBA00022737"/>
    </source>
</evidence>
<evidence type="ECO:0000256" key="12">
    <source>
        <dbReference type="SAM" id="Phobius"/>
    </source>
</evidence>
<reference evidence="15 16" key="1">
    <citation type="submission" date="2022-05" db="EMBL/GenBank/DDBJ databases">
        <authorList>
            <consortium name="Genoscope - CEA"/>
            <person name="William W."/>
        </authorList>
    </citation>
    <scope>NUCLEOTIDE SEQUENCE [LARGE SCALE GENOMIC DNA]</scope>
</reference>
<dbReference type="PROSITE" id="PS50853">
    <property type="entry name" value="FN3"/>
    <property type="match status" value="2"/>
</dbReference>
<comment type="caution">
    <text evidence="15">The sequence shown here is derived from an EMBL/GenBank/DDBJ whole genome shotgun (WGS) entry which is preliminary data.</text>
</comment>
<dbReference type="EMBL" id="CALNXI010000009">
    <property type="protein sequence ID" value="CAH3014420.1"/>
    <property type="molecule type" value="Genomic_DNA"/>
</dbReference>
<dbReference type="PROSITE" id="PS50011">
    <property type="entry name" value="PROTEIN_KINASE_DOM"/>
    <property type="match status" value="1"/>
</dbReference>
<keyword evidence="16" id="KW-1185">Reference proteome</keyword>
<dbReference type="SUPFAM" id="SSF49265">
    <property type="entry name" value="Fibronectin type III"/>
    <property type="match status" value="2"/>
</dbReference>
<keyword evidence="7 12" id="KW-1133">Transmembrane helix</keyword>
<evidence type="ECO:0000256" key="2">
    <source>
        <dbReference type="ARBA" id="ARBA00011902"/>
    </source>
</evidence>
<feature type="compositionally biased region" description="Acidic residues" evidence="11">
    <location>
        <begin position="1051"/>
        <end position="1060"/>
    </location>
</feature>
<dbReference type="InterPro" id="IPR003961">
    <property type="entry name" value="FN3_dom"/>
</dbReference>
<keyword evidence="3" id="KW-0808">Transferase</keyword>
<evidence type="ECO:0000256" key="8">
    <source>
        <dbReference type="ARBA" id="ARBA00023136"/>
    </source>
</evidence>
<dbReference type="InterPro" id="IPR008266">
    <property type="entry name" value="Tyr_kinase_AS"/>
</dbReference>
<dbReference type="CDD" id="cd00192">
    <property type="entry name" value="PTKc"/>
    <property type="match status" value="1"/>
</dbReference>
<evidence type="ECO:0000256" key="7">
    <source>
        <dbReference type="ARBA" id="ARBA00022989"/>
    </source>
</evidence>
<evidence type="ECO:0000313" key="16">
    <source>
        <dbReference type="Proteomes" id="UP001159427"/>
    </source>
</evidence>
<evidence type="ECO:0000256" key="3">
    <source>
        <dbReference type="ARBA" id="ARBA00022679"/>
    </source>
</evidence>
<feature type="region of interest" description="Disordered" evidence="11">
    <location>
        <begin position="1030"/>
        <end position="1060"/>
    </location>
</feature>
<dbReference type="Proteomes" id="UP001159427">
    <property type="component" value="Unassembled WGS sequence"/>
</dbReference>
<dbReference type="InterPro" id="IPR001245">
    <property type="entry name" value="Ser-Thr/Tyr_kinase_cat_dom"/>
</dbReference>
<dbReference type="CDD" id="cd00063">
    <property type="entry name" value="FN3"/>
    <property type="match status" value="1"/>
</dbReference>
<dbReference type="InterPro" id="IPR036116">
    <property type="entry name" value="FN3_sf"/>
</dbReference>
<comment type="subcellular location">
    <subcellularLocation>
        <location evidence="1">Membrane</location>
        <topology evidence="1">Single-pass membrane protein</topology>
    </subcellularLocation>
</comment>
<keyword evidence="10" id="KW-0325">Glycoprotein</keyword>
<accession>A0ABN8LG34</accession>
<feature type="domain" description="Fibronectin type-III" evidence="14">
    <location>
        <begin position="373"/>
        <end position="463"/>
    </location>
</feature>
<feature type="domain" description="Protein kinase" evidence="13">
    <location>
        <begin position="849"/>
        <end position="1232"/>
    </location>
</feature>
<name>A0ABN8LG34_9CNID</name>
<evidence type="ECO:0000256" key="9">
    <source>
        <dbReference type="ARBA" id="ARBA00023170"/>
    </source>
</evidence>
<dbReference type="SMART" id="SM00219">
    <property type="entry name" value="TyrKc"/>
    <property type="match status" value="1"/>
</dbReference>
<dbReference type="InterPro" id="IPR000719">
    <property type="entry name" value="Prot_kinase_dom"/>
</dbReference>
<proteinExistence type="predicted"/>
<dbReference type="SMART" id="SM00060">
    <property type="entry name" value="FN3"/>
    <property type="match status" value="3"/>
</dbReference>
<evidence type="ECO:0000256" key="11">
    <source>
        <dbReference type="SAM" id="MobiDB-lite"/>
    </source>
</evidence>
<dbReference type="Gene3D" id="2.60.40.10">
    <property type="entry name" value="Immunoglobulins"/>
    <property type="match status" value="1"/>
</dbReference>
<keyword evidence="5" id="KW-0677">Repeat</keyword>
<keyword evidence="4 12" id="KW-0812">Transmembrane</keyword>
<dbReference type="InterPro" id="IPR020635">
    <property type="entry name" value="Tyr_kinase_cat_dom"/>
</dbReference>
<dbReference type="Gene3D" id="1.10.510.10">
    <property type="entry name" value="Transferase(Phosphotransferase) domain 1"/>
    <property type="match status" value="1"/>
</dbReference>
<sequence length="1355" mass="153132">MCLATQPRWLYIQYSYKFLFFLWIFTGCSHSVSRNPRIVTKARCYANCLTKNPASNETEIPCQTNDCKECLGPCGLSDSDEAACKQTCRASSSCLESCEFLTKVKNFALVTNGDNSSTPTPGTPSITNRSLTSISLKWEAVQNTTGSPVYMIDMEYSDSGGNSFWPVYLPEVFVIPEATISFPSLCAYVRSAPFRSVYSPVLFKFRVAVLTENSSLSVGQQTVETTLVKPAPVTNVTLDSLAYDPATENKLDRIILTVSWIPPSDNKHLITNYAMMWELDPRKCNSRESFLRENWETSGPDNNFSRNVYSKAKRCNHHLVEVRSMIGCSASDKATLIYTYPGCQNITNFPKSECYEFDPPEAPIEDRVVHNIRPSRLTTQDDYRFQVNIAWDPPVYPYKNVTEYLVWNWKGSKSISFHRLADPSLLIKNLRPGTTYKIDVLPRFADSLPSSKRRFINFATPAVPRNETKVQLKACNFYPSPERGSFVANVSWNKPAFNYSSITAYQLYYQVGSQQRLGNTTNQTHFLITGVMHGEQVTYWITPIYKHHEWITGTEALGEKRAPLPSDEEVKVRSILGGKFLRERGNSSFSVNFTWTGPLFNFTLHAYEITYELTGYSANETVVHGNVTKPEFEMIGVRPKEIVTLKVTPVFGNGNIQRLESQVMVTAPEPNEELVKVIGLKHGVQVAGPNNTFSTTVWWEKPLFTHSGVKYYTYKVLPISDPKRRKRGINVYAGVHTSDTNATISGINKDISVEFQVTPVFQVRVVNGIYDRIDISWEGPDVQNDKGSFKLTQAQMGGLIGGVIIGALIAVCLMIWCNKQRRRRMEKRGLVSGNNALIIDHWEVDSDLVSLEEEQGEGAFGKVYKGTIKQATTISRRLSVMPPVSPLRKSAITQAMPFTVAVKMLHAMADSDQRREFLEEIQLMKALGSHKNIVNMVGCCTLEEPMFLLVEFVPYGDLLHYLRKRRGKVKVYPGDESRSPFRSTYCETYVLDAKGGEISIQATRSDRIYVNTPDAPKSDGGNVQILSFSQSSKAGEESGAENKGMAKDEIHSDDDDEEEDVLTPGDLLAFAWQISEGMEYLARKGFVHRDLAARNVLVGENKVAKVADFGLTRHVYEEKVYHAKRSRKLPLKWMSIEAIFDQTFTSQSDVWAFGVLLWELVTLGGTPYPTINNRELLRLLKTGYRMEKPEICNDEIYEIMTHCWMESPDDRPNFTQIRERLEVMMQKDNPYLDFSALDESREYYNVPSFNSLVDETTDDEFLDKEDDELLRETSDDCNEGDNIDAGDPVKRKELATMAKAFKNLDKRGDNFDPGFGLNNNNKLAGKGFSELKDIKVDFDAIEMSIYRAGNKEIAL</sequence>
<dbReference type="InterPro" id="IPR011009">
    <property type="entry name" value="Kinase-like_dom_sf"/>
</dbReference>
<dbReference type="InterPro" id="IPR050122">
    <property type="entry name" value="RTK"/>
</dbReference>
<dbReference type="Gene3D" id="3.30.200.20">
    <property type="entry name" value="Phosphorylase Kinase, domain 1"/>
    <property type="match status" value="1"/>
</dbReference>
<protein>
    <recommendedName>
        <fullName evidence="2">receptor protein-tyrosine kinase</fullName>
        <ecNumber evidence="2">2.7.10.1</ecNumber>
    </recommendedName>
</protein>
<gene>
    <name evidence="15" type="ORF">PEVE_00043668</name>
</gene>
<feature type="domain" description="Fibronectin type-III" evidence="14">
    <location>
        <begin position="120"/>
        <end position="231"/>
    </location>
</feature>
<evidence type="ECO:0000256" key="6">
    <source>
        <dbReference type="ARBA" id="ARBA00022777"/>
    </source>
</evidence>
<evidence type="ECO:0000259" key="14">
    <source>
        <dbReference type="PROSITE" id="PS50853"/>
    </source>
</evidence>
<dbReference type="PANTHER" id="PTHR24416:SF583">
    <property type="entry name" value="RECEPTOR PROTEIN-TYROSINE KINASE"/>
    <property type="match status" value="1"/>
</dbReference>
<dbReference type="Pfam" id="PF07714">
    <property type="entry name" value="PK_Tyr_Ser-Thr"/>
    <property type="match status" value="1"/>
</dbReference>
<dbReference type="PROSITE" id="PS00109">
    <property type="entry name" value="PROTEIN_KINASE_TYR"/>
    <property type="match status" value="1"/>
</dbReference>